<proteinExistence type="predicted"/>
<evidence type="ECO:0000313" key="2">
    <source>
        <dbReference type="Proteomes" id="UP000267164"/>
    </source>
</evidence>
<gene>
    <name evidence="1" type="ORF">D7D52_10220</name>
</gene>
<sequence>MSALGTAAVLICALYLLPLGLARDSRTRLTTAARVAIPIALGLVPFAKYLLDRAKLRADQFHAAMDKLFDHNPDTRADAVRALEQMLRSNASQ</sequence>
<dbReference type="KEGG" id="nyu:D7D52_10220"/>
<dbReference type="AlphaFoldDB" id="A0A386ZAG9"/>
<evidence type="ECO:0000313" key="1">
    <source>
        <dbReference type="EMBL" id="AYF74173.1"/>
    </source>
</evidence>
<dbReference type="Proteomes" id="UP000267164">
    <property type="component" value="Chromosome"/>
</dbReference>
<protein>
    <submittedName>
        <fullName evidence="1">Uncharacterized protein</fullName>
    </submittedName>
</protein>
<accession>A0A386ZAG9</accession>
<keyword evidence="2" id="KW-1185">Reference proteome</keyword>
<organism evidence="1 2">
    <name type="scientific">Nocardia yunnanensis</name>
    <dbReference type="NCBI Taxonomy" id="2382165"/>
    <lineage>
        <taxon>Bacteria</taxon>
        <taxon>Bacillati</taxon>
        <taxon>Actinomycetota</taxon>
        <taxon>Actinomycetes</taxon>
        <taxon>Mycobacteriales</taxon>
        <taxon>Nocardiaceae</taxon>
        <taxon>Nocardia</taxon>
    </lineage>
</organism>
<name>A0A386ZAG9_9NOCA</name>
<reference evidence="1 2" key="1">
    <citation type="submission" date="2018-09" db="EMBL/GenBank/DDBJ databases">
        <title>Nocardia yunnanensis sp. nov., an actinomycete isolated from a soil sample.</title>
        <authorList>
            <person name="Zhang J."/>
        </authorList>
    </citation>
    <scope>NUCLEOTIDE SEQUENCE [LARGE SCALE GENOMIC DNA]</scope>
    <source>
        <strain evidence="1 2">CFHS0054</strain>
    </source>
</reference>
<dbReference type="EMBL" id="CP032568">
    <property type="protein sequence ID" value="AYF74173.1"/>
    <property type="molecule type" value="Genomic_DNA"/>
</dbReference>